<dbReference type="InterPro" id="IPR008737">
    <property type="entry name" value="DUF1758"/>
</dbReference>
<dbReference type="SMART" id="SM00343">
    <property type="entry name" value="ZnF_C2HC"/>
    <property type="match status" value="2"/>
</dbReference>
<dbReference type="GO" id="GO:0071897">
    <property type="term" value="P:DNA biosynthetic process"/>
    <property type="evidence" value="ECO:0007669"/>
    <property type="project" value="UniProtKB-ARBA"/>
</dbReference>
<dbReference type="InterPro" id="IPR041588">
    <property type="entry name" value="Integrase_H2C2"/>
</dbReference>
<sequence>MEDAFHTRLKIMHDSVQSYITSAQSVLQERSDSEYISKLRMVESKLKGATERLAFEVCNYSKTVKEPDTEKITQYTLGQIQAEDLIAEISVTIKQNNQDSPTVLASNKNVKTCNKLPKMELARFDGNVLKWYQFWEQFSSNVDSRDISDVDKLLYLQSVLTDDAKQAVEGLDTTNKNYQIAVNTLKERFGKPGAIIDAHHVALYRIKTAHSNQIKDCRQVFDEIERHLRVLSSLGEDVNHNHLRVMIMEKFPEDLIYELKMKMADEEETIDNIRKYLEYIISAKETSNRLKRKSINTDNTDDEITDEGKPISKNITIGTLHAGSEEMHSNKHNRHRHTNFKGDKPKLFSKQFVKPKLHPRKRPLDHTDRNDEPPAKKSKRCVFCMQDHFNDECTKFKTIQERKAQLGNRCYNCFTIGHRAENCRSKRKCRHCNKFGAHNRALCPTKSLQPAQSIPANSLHTTTELNTTLLQTCLVDVTNPVEVTKQTQCRVLLDCGSQRSYITESASKKLGLHIIDRIILSIFTFGAKSPHEIESPTVKFKITTRTGVTRVIYANVVHYITHDIQTPICQYQSDIFNNAELKNLIMADDGSYGSKVDILIGNDYYYSFMNQQKIAVTPDLYLVNSDFGWVWSGKLNRPVDSPDKLTILTYFQSNSVFEDKLTKPDPPLKLNEVKRLWDLESIGITDSPTSSRDEEAVKQFNKTIVLKDNRYHVQWPWTELVPSLSNNLGLVWGRLKSLTRRLDNTELKAYDAVLQEQLRDGIIELVSNPNAPRTHPIHYLPHHCVRHRDKPEKLRIVYDASAKTGDGLSLNECLYRGPLMLEDLTGLLIKFREHPIGIVADVEKAFLQLGLQNQDRDVTRFLWLKDVTREVCTDNILHLRFCRVPFGVISSPFLLNATIRYHLMKSNNNLMKRMAEDIYVDNVVTGTQTIAEARNLFKVSRETFGNLSMNLRDWNSNSKEFVAFIPDKFRAHVDDQVKVLGLIWNIHNDYLYLNIKLTTDDLDRVQSKRDVLKTIASIYDPCGLAIPVMLPAKLFFQKLWKEKIKWDIKFNNTLISEWQHIASKFAHLKDIRIERYYSRSLNRDKFSNKIEYELHCFTDSSKEAYAAVIYLRSCLGNNNTISFIIGKSRLVPLKDQDNLQIPKLELLGVLIGYRLINHVMKFVRLNIGKQFLWTDSQVVLNWHQSDKLLPPFVSRRINEIKQNKVLTLRYVPTVLNPSDVGTRADRVDSYNIWLNGPDFLRHDSNNWPVYHTNTNIAPTQNLVAGEGLTSNIPTNNSDIQVSDKTEQITVNNSNKSEQEHTNKILDLQAEYFPKEVNDNVTDLSRSLGLFKDQDGVIRCRGRFKHTDLTIDQQEPILLPKNSTFTKEIILNLHQKNYHVGVSHTLALLRQKFWVPQGRSIVQSVIRKCPQCIKYGGGPFKLPPMPDLPAERVKLSLPFTFTGLDYFGPLFVDEGQKEKRWVCLFTCLTIRAIHMEIVKDLTAEECLLAIRRFIAVRGFPQLIISDNATQFKLTADILTSDYCIQNNLRWKFIPELAPWFGGFYERLIGLVKHSMKRTLDKHSLSNNQLQTIVKELEAVINTRPLTTVGAELEHVLSPIDFLRVGGPVTTVTSDSDFLECSTVTKANLIDNWKRGQTILKEFAMMFKNQYLTSLRERNDRHKQSRVVINRIPKQNETVQIRSDGNRAHWKVGKIAELIKGGDDQIRVVRVRLPSGDMLTRSIGHIYPLEIDDNSNSESIVESPKDTQSVEGLRADEAAMRDGSETSARATPTISSRPSRLAAIRAKDRVREWTSQLLINLFD</sequence>
<keyword evidence="1" id="KW-0479">Metal-binding</keyword>
<dbReference type="Pfam" id="PF03564">
    <property type="entry name" value="DUF1759"/>
    <property type="match status" value="1"/>
</dbReference>
<dbReference type="PROSITE" id="PS50994">
    <property type="entry name" value="INTEGRASE"/>
    <property type="match status" value="1"/>
</dbReference>
<dbReference type="SUPFAM" id="SSF56672">
    <property type="entry name" value="DNA/RNA polymerases"/>
    <property type="match status" value="1"/>
</dbReference>
<dbReference type="Gene3D" id="1.10.340.70">
    <property type="match status" value="1"/>
</dbReference>
<dbReference type="InterPro" id="IPR001584">
    <property type="entry name" value="Integrase_cat-core"/>
</dbReference>
<dbReference type="InterPro" id="IPR043128">
    <property type="entry name" value="Rev_trsase/Diguanyl_cyclase"/>
</dbReference>
<protein>
    <submittedName>
        <fullName evidence="5">Uncharacterized protein</fullName>
    </submittedName>
</protein>
<dbReference type="GO" id="GO:0042575">
    <property type="term" value="C:DNA polymerase complex"/>
    <property type="evidence" value="ECO:0007669"/>
    <property type="project" value="UniProtKB-ARBA"/>
</dbReference>
<dbReference type="PANTHER" id="PTHR47331">
    <property type="entry name" value="PHD-TYPE DOMAIN-CONTAINING PROTEIN"/>
    <property type="match status" value="1"/>
</dbReference>
<keyword evidence="6" id="KW-1185">Reference proteome</keyword>
<dbReference type="InterPro" id="IPR001878">
    <property type="entry name" value="Znf_CCHC"/>
</dbReference>
<feature type="compositionally biased region" description="Basic and acidic residues" evidence="2">
    <location>
        <begin position="362"/>
        <end position="375"/>
    </location>
</feature>
<feature type="compositionally biased region" description="Polar residues" evidence="2">
    <location>
        <begin position="1763"/>
        <end position="1775"/>
    </location>
</feature>
<feature type="domain" description="Integrase catalytic" evidence="4">
    <location>
        <begin position="1433"/>
        <end position="1605"/>
    </location>
</feature>
<dbReference type="InterPro" id="IPR043502">
    <property type="entry name" value="DNA/RNA_pol_sf"/>
</dbReference>
<keyword evidence="1" id="KW-0863">Zinc-finger</keyword>
<keyword evidence="1" id="KW-0862">Zinc</keyword>
<evidence type="ECO:0000313" key="5">
    <source>
        <dbReference type="EMBL" id="KAG6458439.1"/>
    </source>
</evidence>
<name>A0A921ZJZ3_MANSE</name>
<evidence type="ECO:0000313" key="6">
    <source>
        <dbReference type="Proteomes" id="UP000791440"/>
    </source>
</evidence>
<accession>A0A921ZJZ3</accession>
<dbReference type="InterPro" id="IPR040676">
    <property type="entry name" value="DUF5641"/>
</dbReference>
<dbReference type="Gene3D" id="3.10.10.10">
    <property type="entry name" value="HIV Type 1 Reverse Transcriptase, subunit A, domain 1"/>
    <property type="match status" value="1"/>
</dbReference>
<feature type="domain" description="CCHC-type" evidence="3">
    <location>
        <begin position="409"/>
        <end position="425"/>
    </location>
</feature>
<dbReference type="Proteomes" id="UP000791440">
    <property type="component" value="Unassembled WGS sequence"/>
</dbReference>
<dbReference type="Gene3D" id="3.30.420.10">
    <property type="entry name" value="Ribonuclease H-like superfamily/Ribonuclease H"/>
    <property type="match status" value="1"/>
</dbReference>
<dbReference type="SUPFAM" id="SSF53098">
    <property type="entry name" value="Ribonuclease H-like"/>
    <property type="match status" value="1"/>
</dbReference>
<dbReference type="EMBL" id="JH668583">
    <property type="protein sequence ID" value="KAG6458438.1"/>
    <property type="molecule type" value="Genomic_DNA"/>
</dbReference>
<evidence type="ECO:0000259" key="4">
    <source>
        <dbReference type="PROSITE" id="PS50994"/>
    </source>
</evidence>
<reference evidence="5" key="1">
    <citation type="journal article" date="2016" name="Insect Biochem. Mol. Biol.">
        <title>Multifaceted biological insights from a draft genome sequence of the tobacco hornworm moth, Manduca sexta.</title>
        <authorList>
            <person name="Kanost M.R."/>
            <person name="Arrese E.L."/>
            <person name="Cao X."/>
            <person name="Chen Y.R."/>
            <person name="Chellapilla S."/>
            <person name="Goldsmith M.R."/>
            <person name="Grosse-Wilde E."/>
            <person name="Heckel D.G."/>
            <person name="Herndon N."/>
            <person name="Jiang H."/>
            <person name="Papanicolaou A."/>
            <person name="Qu J."/>
            <person name="Soulages J.L."/>
            <person name="Vogel H."/>
            <person name="Walters J."/>
            <person name="Waterhouse R.M."/>
            <person name="Ahn S.J."/>
            <person name="Almeida F.C."/>
            <person name="An C."/>
            <person name="Aqrawi P."/>
            <person name="Bretschneider A."/>
            <person name="Bryant W.B."/>
            <person name="Bucks S."/>
            <person name="Chao H."/>
            <person name="Chevignon G."/>
            <person name="Christen J.M."/>
            <person name="Clarke D.F."/>
            <person name="Dittmer N.T."/>
            <person name="Ferguson L.C.F."/>
            <person name="Garavelou S."/>
            <person name="Gordon K.H.J."/>
            <person name="Gunaratna R.T."/>
            <person name="Han Y."/>
            <person name="Hauser F."/>
            <person name="He Y."/>
            <person name="Heidel-Fischer H."/>
            <person name="Hirsh A."/>
            <person name="Hu Y."/>
            <person name="Jiang H."/>
            <person name="Kalra D."/>
            <person name="Klinner C."/>
            <person name="Konig C."/>
            <person name="Kovar C."/>
            <person name="Kroll A.R."/>
            <person name="Kuwar S.S."/>
            <person name="Lee S.L."/>
            <person name="Lehman R."/>
            <person name="Li K."/>
            <person name="Li Z."/>
            <person name="Liang H."/>
            <person name="Lovelace S."/>
            <person name="Lu Z."/>
            <person name="Mansfield J.H."/>
            <person name="McCulloch K.J."/>
            <person name="Mathew T."/>
            <person name="Morton B."/>
            <person name="Muzny D.M."/>
            <person name="Neunemann D."/>
            <person name="Ongeri F."/>
            <person name="Pauchet Y."/>
            <person name="Pu L.L."/>
            <person name="Pyrousis I."/>
            <person name="Rao X.J."/>
            <person name="Redding A."/>
            <person name="Roesel C."/>
            <person name="Sanchez-Gracia A."/>
            <person name="Schaack S."/>
            <person name="Shukla A."/>
            <person name="Tetreau G."/>
            <person name="Wang Y."/>
            <person name="Xiong G.H."/>
            <person name="Traut W."/>
            <person name="Walsh T.K."/>
            <person name="Worley K.C."/>
            <person name="Wu D."/>
            <person name="Wu W."/>
            <person name="Wu Y.Q."/>
            <person name="Zhang X."/>
            <person name="Zou Z."/>
            <person name="Zucker H."/>
            <person name="Briscoe A.D."/>
            <person name="Burmester T."/>
            <person name="Clem R.J."/>
            <person name="Feyereisen R."/>
            <person name="Grimmelikhuijzen C.J.P."/>
            <person name="Hamodrakas S.J."/>
            <person name="Hansson B.S."/>
            <person name="Huguet E."/>
            <person name="Jermiin L.S."/>
            <person name="Lan Q."/>
            <person name="Lehman H.K."/>
            <person name="Lorenzen M."/>
            <person name="Merzendorfer H."/>
            <person name="Michalopoulos I."/>
            <person name="Morton D.B."/>
            <person name="Muthukrishnan S."/>
            <person name="Oakeshott J.G."/>
            <person name="Palmer W."/>
            <person name="Park Y."/>
            <person name="Passarelli A.L."/>
            <person name="Rozas J."/>
            <person name="Schwartz L.M."/>
            <person name="Smith W."/>
            <person name="Southgate A."/>
            <person name="Vilcinskas A."/>
            <person name="Vogt R."/>
            <person name="Wang P."/>
            <person name="Werren J."/>
            <person name="Yu X.Q."/>
            <person name="Zhou J.J."/>
            <person name="Brown S.J."/>
            <person name="Scherer S.E."/>
            <person name="Richards S."/>
            <person name="Blissard G.W."/>
        </authorList>
    </citation>
    <scope>NUCLEOTIDE SEQUENCE</scope>
</reference>
<dbReference type="Gene3D" id="3.30.70.270">
    <property type="match status" value="1"/>
</dbReference>
<feature type="region of interest" description="Disordered" evidence="2">
    <location>
        <begin position="1756"/>
        <end position="1775"/>
    </location>
</feature>
<dbReference type="PANTHER" id="PTHR47331:SF5">
    <property type="entry name" value="RIBONUCLEASE H"/>
    <property type="match status" value="1"/>
</dbReference>
<dbReference type="Pfam" id="PF05585">
    <property type="entry name" value="DUF1758"/>
    <property type="match status" value="1"/>
</dbReference>
<gene>
    <name evidence="5" type="ORF">O3G_MSEX010864</name>
</gene>
<dbReference type="InterPro" id="IPR005312">
    <property type="entry name" value="DUF1759"/>
</dbReference>
<reference evidence="5" key="2">
    <citation type="submission" date="2020-12" db="EMBL/GenBank/DDBJ databases">
        <authorList>
            <person name="Kanost M."/>
        </authorList>
    </citation>
    <scope>NUCLEOTIDE SEQUENCE</scope>
</reference>
<dbReference type="Pfam" id="PF05380">
    <property type="entry name" value="Peptidase_A17"/>
    <property type="match status" value="1"/>
</dbReference>
<organism evidence="5 6">
    <name type="scientific">Manduca sexta</name>
    <name type="common">Tobacco hawkmoth</name>
    <name type="synonym">Tobacco hornworm</name>
    <dbReference type="NCBI Taxonomy" id="7130"/>
    <lineage>
        <taxon>Eukaryota</taxon>
        <taxon>Metazoa</taxon>
        <taxon>Ecdysozoa</taxon>
        <taxon>Arthropoda</taxon>
        <taxon>Hexapoda</taxon>
        <taxon>Insecta</taxon>
        <taxon>Pterygota</taxon>
        <taxon>Neoptera</taxon>
        <taxon>Endopterygota</taxon>
        <taxon>Lepidoptera</taxon>
        <taxon>Glossata</taxon>
        <taxon>Ditrysia</taxon>
        <taxon>Bombycoidea</taxon>
        <taxon>Sphingidae</taxon>
        <taxon>Sphinginae</taxon>
        <taxon>Sphingini</taxon>
        <taxon>Manduca</taxon>
    </lineage>
</organism>
<dbReference type="GO" id="GO:0015074">
    <property type="term" value="P:DNA integration"/>
    <property type="evidence" value="ECO:0007669"/>
    <property type="project" value="InterPro"/>
</dbReference>
<evidence type="ECO:0000259" key="3">
    <source>
        <dbReference type="PROSITE" id="PS50158"/>
    </source>
</evidence>
<feature type="region of interest" description="Disordered" evidence="2">
    <location>
        <begin position="351"/>
        <end position="376"/>
    </location>
</feature>
<dbReference type="GO" id="GO:0003676">
    <property type="term" value="F:nucleic acid binding"/>
    <property type="evidence" value="ECO:0007669"/>
    <property type="project" value="InterPro"/>
</dbReference>
<dbReference type="Pfam" id="PF17921">
    <property type="entry name" value="Integrase_H2C2"/>
    <property type="match status" value="1"/>
</dbReference>
<dbReference type="InterPro" id="IPR012337">
    <property type="entry name" value="RNaseH-like_sf"/>
</dbReference>
<dbReference type="GO" id="GO:0008270">
    <property type="term" value="F:zinc ion binding"/>
    <property type="evidence" value="ECO:0007669"/>
    <property type="project" value="UniProtKB-KW"/>
</dbReference>
<dbReference type="PROSITE" id="PS50158">
    <property type="entry name" value="ZF_CCHC"/>
    <property type="match status" value="1"/>
</dbReference>
<dbReference type="InterPro" id="IPR008042">
    <property type="entry name" value="Retrotrans_Pao"/>
</dbReference>
<proteinExistence type="predicted"/>
<evidence type="ECO:0000256" key="1">
    <source>
        <dbReference type="PROSITE-ProRule" id="PRU00047"/>
    </source>
</evidence>
<comment type="caution">
    <text evidence="5">The sequence shown here is derived from an EMBL/GenBank/DDBJ whole genome shotgun (WGS) entry which is preliminary data.</text>
</comment>
<evidence type="ECO:0000256" key="2">
    <source>
        <dbReference type="SAM" id="MobiDB-lite"/>
    </source>
</evidence>
<dbReference type="InterPro" id="IPR036397">
    <property type="entry name" value="RNaseH_sf"/>
</dbReference>
<dbReference type="EMBL" id="JH668583">
    <property type="protein sequence ID" value="KAG6458439.1"/>
    <property type="molecule type" value="Genomic_DNA"/>
</dbReference>
<dbReference type="Pfam" id="PF18701">
    <property type="entry name" value="DUF5641"/>
    <property type="match status" value="1"/>
</dbReference>